<feature type="region of interest" description="Disordered" evidence="5">
    <location>
        <begin position="293"/>
        <end position="368"/>
    </location>
</feature>
<feature type="compositionally biased region" description="Polar residues" evidence="5">
    <location>
        <begin position="426"/>
        <end position="440"/>
    </location>
</feature>
<evidence type="ECO:0000256" key="4">
    <source>
        <dbReference type="SAM" id="Coils"/>
    </source>
</evidence>
<dbReference type="PANTHER" id="PTHR15711:SF10">
    <property type="entry name" value="SIGNAL-INDUCED PROLIFERATION-ASSOCIATED 1-LIKE PROTEIN 1"/>
    <property type="match status" value="1"/>
</dbReference>
<dbReference type="Gene3D" id="6.10.140.210">
    <property type="match status" value="1"/>
</dbReference>
<dbReference type="Pfam" id="PF21022">
    <property type="entry name" value="Rap-GAP_dimer"/>
    <property type="match status" value="1"/>
</dbReference>
<evidence type="ECO:0000256" key="5">
    <source>
        <dbReference type="SAM" id="MobiDB-lite"/>
    </source>
</evidence>
<feature type="region of interest" description="Disordered" evidence="5">
    <location>
        <begin position="1143"/>
        <end position="1682"/>
    </location>
</feature>
<feature type="region of interest" description="Disordered" evidence="5">
    <location>
        <begin position="242"/>
        <end position="261"/>
    </location>
</feature>
<dbReference type="EMBL" id="JAOPHQ010005700">
    <property type="protein sequence ID" value="KAK0134505.1"/>
    <property type="molecule type" value="Genomic_DNA"/>
</dbReference>
<feature type="compositionally biased region" description="Basic and acidic residues" evidence="5">
    <location>
        <begin position="1451"/>
        <end position="1460"/>
    </location>
</feature>
<dbReference type="PROSITE" id="PS50085">
    <property type="entry name" value="RAPGAP"/>
    <property type="match status" value="1"/>
</dbReference>
<dbReference type="PANTHER" id="PTHR15711">
    <property type="entry name" value="RAP GTPASE-ACTIVATING PROTEIN"/>
    <property type="match status" value="1"/>
</dbReference>
<dbReference type="Gene3D" id="3.40.50.11210">
    <property type="entry name" value="Rap/Ran-GAP"/>
    <property type="match status" value="1"/>
</dbReference>
<dbReference type="InterPro" id="IPR036034">
    <property type="entry name" value="PDZ_sf"/>
</dbReference>
<name>A0AA47M6I8_MERPO</name>
<accession>A0AA47M6I8</accession>
<dbReference type="GO" id="GO:0005737">
    <property type="term" value="C:cytoplasm"/>
    <property type="evidence" value="ECO:0007669"/>
    <property type="project" value="TreeGrafter"/>
</dbReference>
<feature type="compositionally biased region" description="Gly residues" evidence="5">
    <location>
        <begin position="446"/>
        <end position="455"/>
    </location>
</feature>
<sequence length="1885" mass="202344">MTSLKRSQTERSVGGSVPATDEFYTRRLRLPNGGAPPPRSESAHLSSSSSSSSSTPGTNPGVPKMGVRARVADWPPRKDGGGGGGGSSSIWHITVETDSPSSTNTSSSSGSGSGERERGGGSGGSGGGGGSSGSGGGGGGGGERERGVSAVTAHSNLSAKLGHLISPQDSSMLRNIHNTLKNKMQSKGKDNRFLSPDGYLGSPRKGMRRIRQRSNSDITISELDGDGSEGWSFSGWTPMHREYGSTSSIDKHGGSGESFFDMLKGYQSSEAADQRSPAPERLGELLTVAPTKQAALDLPDGPLGTARGSPASRLKEREKHLKRRSKSETGGESIFRKLRSVKAEGDTSRAGSDAEDGGKGEESSQSTHKPWVCQKGFAHFDVQSLLFDLNEVIHSRQSGGKRKNTTTGASAAAAASASASSSLSSNQSGVYGSPCGSQEELSSKEGGTGHGGGHGSNPALDPGDEKSNELVLSCPCFRNEIGGEGERSICPSKQGSIGSGGSSSGSLGSTEEGPLEVTLSSHFTNAGVAVLEAPKDGQGQHAERAKRYIVEHVDLGSYYYRKYFYLREHWNYLGVDESLGPVAVSLRREKLEEHKEHGQQYNYRVIFRTSELVTLRGSIMEDAVPSTSKHGLARGLPLKEVLEYLVPELNVHCLRLALNTPKVTEQLMKLDEQGLSFQLKVGVMYCAAGQSSEEEMYNNEAAGPALEEFLQLIGERVRLKGFAKYRAQLDTKTDSTGTHSLYTTYKDYEIMFHVSTMLPYTPNNKQQLLRKRHIGNDIVTIVFQEPGAQPFTPKNIRSHFQHVFVVVRAHNPCTDNTWYSVAVTRSKDVPAFGPPIPEGVTFPKSSVFRDFLLAKVINGESAAHKSQKFRAMATRTRQEYLRDLAERHTTSTPIDPSGKFPFISLAHKRKERSRPYVGAELRSLGAVVWAVHAEDHCGAGGGELDALLAISNDFLVLLEREARALIFNCATRDVIGWTLASAASMCVFYERGESVSLRSVGNNADDFKEVIKRLELLTKGCETSEMTLRRNGLGQLGFHVNYEGIVAEVEPYGYAWQAGLRQGSRLVEICKVAVATLTHEQMIDLLRTSVAVRVVIIPPYDDATPRRGCSELYRMPTVDYKGSSDSSSSGSFEYKFPFRSNNNKWQRTSSSPQQSLTASPQPHTPNRAVSLGSSVGKTLSAERLERGGGVIPRSVSSDGRPLDPKRMSPGSDSYGLPSSLALGRSPHNRSSPSNLSCSSDTSAGSAHWRAQKSMPEQFGGSRHSPMSSERQVVGEGGSSGKSTPNWSRMEEGGGAERGSAEAPVAKSGPGYSGAPRIQRQEQVIHLSPKKGSQSDGPYSGHSSSNTLSSTASSGGLSDSDKWFELGAGGGGPCGGAAGEQAEAEPNGLGGGGYLQGASADSGIDAGSYSAPHHPHSHGHAHLHSHGHSHSHSHHGSSSSLLAPGSGGGGSRESRESRERASPSPWHSPTEGGRRMLERSPAAAEGPTPPGSESSSVERTGRTPPTHLLVRDSSTYSLSDAGSHSSSRHSGHSSPREESSSSSSSATSPSSQSSSVSPGPKSFYPRQGAQSKYLIGWRKPGSTINSVDFGDTRKKSPGEGVMEGGVPTPAARPSLRDMHSPQLYAKSTMEEDTKRHNAPDSPPPPPRRHKDKSSPSGKPPSHRRSLHRTLSDESIYRGQRLPPLTDSVSEQALGSDVLFSCSTVPRSPTTRGVPLRRPSYKLGVKLHGDLSASDTSLVELVERQRRPLPQELMPLPPPSDRDSPMDWTHLVDVANTFDVQRGFVYSDRGSGASSPQHPHIELQPAPISRPSSSEGHIGLERKVTKLEAMVKMLQEDLKKEREDKVRLQSQIKRLWDDNQRLKEESQTSAAKLKKFTEWVFNTIDMN</sequence>
<dbReference type="Pfam" id="PF00595">
    <property type="entry name" value="PDZ"/>
    <property type="match status" value="1"/>
</dbReference>
<evidence type="ECO:0000256" key="1">
    <source>
        <dbReference type="ARBA" id="ARBA00022468"/>
    </source>
</evidence>
<keyword evidence="3 4" id="KW-0175">Coiled coil</keyword>
<dbReference type="SUPFAM" id="SSF111347">
    <property type="entry name" value="Rap/Ran-GAP"/>
    <property type="match status" value="1"/>
</dbReference>
<feature type="compositionally biased region" description="Basic and acidic residues" evidence="5">
    <location>
        <begin position="242"/>
        <end position="254"/>
    </location>
</feature>
<keyword evidence="2" id="KW-0597">Phosphoprotein</keyword>
<comment type="caution">
    <text evidence="8">The sequence shown here is derived from an EMBL/GenBank/DDBJ whole genome shotgun (WGS) entry which is preliminary data.</text>
</comment>
<keyword evidence="1" id="KW-0343">GTPase activation</keyword>
<feature type="compositionally biased region" description="Gly residues" evidence="5">
    <location>
        <begin position="1366"/>
        <end position="1377"/>
    </location>
</feature>
<reference evidence="8" key="1">
    <citation type="journal article" date="2023" name="Front. Mar. Sci.">
        <title>A new Merluccius polli reference genome to investigate the effects of global change in West African waters.</title>
        <authorList>
            <person name="Mateo J.L."/>
            <person name="Blanco-Fernandez C."/>
            <person name="Garcia-Vazquez E."/>
            <person name="Machado-Schiaffino G."/>
        </authorList>
    </citation>
    <scope>NUCLEOTIDE SEQUENCE</scope>
    <source>
        <strain evidence="8">C29</strain>
        <tissue evidence="8">Fin</tissue>
    </source>
</reference>
<dbReference type="Proteomes" id="UP001174136">
    <property type="component" value="Unassembled WGS sequence"/>
</dbReference>
<feature type="compositionally biased region" description="Low complexity" evidence="5">
    <location>
        <begin position="1539"/>
        <end position="1561"/>
    </location>
</feature>
<dbReference type="FunFam" id="3.40.50.11210:FF:000002">
    <property type="entry name" value="Signal-induced proliferation-associated 1-like protein 1"/>
    <property type="match status" value="1"/>
</dbReference>
<evidence type="ECO:0000313" key="9">
    <source>
        <dbReference type="Proteomes" id="UP001174136"/>
    </source>
</evidence>
<feature type="region of interest" description="Disordered" evidence="5">
    <location>
        <begin position="1"/>
        <end position="153"/>
    </location>
</feature>
<protein>
    <submittedName>
        <fullName evidence="8">Signal-induced proliferation-associated 1-like protein 1</fullName>
    </submittedName>
</protein>
<feature type="compositionally biased region" description="Low complexity" evidence="5">
    <location>
        <begin position="1230"/>
        <end position="1242"/>
    </location>
</feature>
<feature type="compositionally biased region" description="Basic and acidic residues" evidence="5">
    <location>
        <begin position="1627"/>
        <end position="1637"/>
    </location>
</feature>
<feature type="coiled-coil region" evidence="4">
    <location>
        <begin position="1815"/>
        <end position="1863"/>
    </location>
</feature>
<evidence type="ECO:0000259" key="7">
    <source>
        <dbReference type="PROSITE" id="PS50106"/>
    </source>
</evidence>
<feature type="compositionally biased region" description="Basic residues" evidence="5">
    <location>
        <begin position="1412"/>
        <end position="1434"/>
    </location>
</feature>
<feature type="compositionally biased region" description="Polar residues" evidence="5">
    <location>
        <begin position="96"/>
        <end position="105"/>
    </location>
</feature>
<feature type="compositionally biased region" description="Polar residues" evidence="5">
    <location>
        <begin position="1143"/>
        <end position="1161"/>
    </location>
</feature>
<evidence type="ECO:0000256" key="2">
    <source>
        <dbReference type="ARBA" id="ARBA00022553"/>
    </source>
</evidence>
<feature type="region of interest" description="Disordered" evidence="5">
    <location>
        <begin position="418"/>
        <end position="466"/>
    </location>
</feature>
<dbReference type="InterPro" id="IPR000331">
    <property type="entry name" value="Rap/Ran_GAP_dom"/>
</dbReference>
<feature type="domain" description="PDZ" evidence="7">
    <location>
        <begin position="1025"/>
        <end position="1089"/>
    </location>
</feature>
<gene>
    <name evidence="8" type="primary">SIPA1L1</name>
    <name evidence="8" type="ORF">N1851_029889</name>
</gene>
<dbReference type="InterPro" id="IPR001478">
    <property type="entry name" value="PDZ"/>
</dbReference>
<dbReference type="Gene3D" id="2.30.42.10">
    <property type="match status" value="1"/>
</dbReference>
<keyword evidence="9" id="KW-1185">Reference proteome</keyword>
<dbReference type="PROSITE" id="PS50106">
    <property type="entry name" value="PDZ"/>
    <property type="match status" value="1"/>
</dbReference>
<dbReference type="SMART" id="SM00228">
    <property type="entry name" value="PDZ"/>
    <property type="match status" value="1"/>
</dbReference>
<dbReference type="InterPro" id="IPR050989">
    <property type="entry name" value="Rap1_Ran_GAP"/>
</dbReference>
<dbReference type="Pfam" id="PF11881">
    <property type="entry name" value="SPAR_C"/>
    <property type="match status" value="1"/>
</dbReference>
<dbReference type="CDD" id="cd06745">
    <property type="entry name" value="PDZ_SIPA1-like"/>
    <property type="match status" value="1"/>
</dbReference>
<dbReference type="GO" id="GO:0005096">
    <property type="term" value="F:GTPase activator activity"/>
    <property type="evidence" value="ECO:0007669"/>
    <property type="project" value="UniProtKB-KW"/>
</dbReference>
<dbReference type="SUPFAM" id="SSF50156">
    <property type="entry name" value="PDZ domain-like"/>
    <property type="match status" value="1"/>
</dbReference>
<dbReference type="Pfam" id="PF02145">
    <property type="entry name" value="Rap_GAP"/>
    <property type="match status" value="1"/>
</dbReference>
<dbReference type="GO" id="GO:0051056">
    <property type="term" value="P:regulation of small GTPase mediated signal transduction"/>
    <property type="evidence" value="ECO:0007669"/>
    <property type="project" value="InterPro"/>
</dbReference>
<dbReference type="InterPro" id="IPR021818">
    <property type="entry name" value="SIPA1L_C"/>
</dbReference>
<evidence type="ECO:0000256" key="3">
    <source>
        <dbReference type="ARBA" id="ARBA00023054"/>
    </source>
</evidence>
<proteinExistence type="predicted"/>
<feature type="compositionally biased region" description="Low complexity" evidence="5">
    <location>
        <begin position="1339"/>
        <end position="1357"/>
    </location>
</feature>
<evidence type="ECO:0000313" key="8">
    <source>
        <dbReference type="EMBL" id="KAK0134505.1"/>
    </source>
</evidence>
<evidence type="ECO:0000259" key="6">
    <source>
        <dbReference type="PROSITE" id="PS50085"/>
    </source>
</evidence>
<feature type="compositionally biased region" description="Gly residues" evidence="5">
    <location>
        <begin position="120"/>
        <end position="141"/>
    </location>
</feature>
<feature type="region of interest" description="Disordered" evidence="5">
    <location>
        <begin position="485"/>
        <end position="513"/>
    </location>
</feature>
<feature type="domain" description="Rap-GAP" evidence="6">
    <location>
        <begin position="667"/>
        <end position="884"/>
    </location>
</feature>
<dbReference type="InterPro" id="IPR035974">
    <property type="entry name" value="Rap/Ran-GAP_sf"/>
</dbReference>
<feature type="region of interest" description="Disordered" evidence="5">
    <location>
        <begin position="1786"/>
        <end position="1814"/>
    </location>
</feature>
<feature type="region of interest" description="Disordered" evidence="5">
    <location>
        <begin position="182"/>
        <end position="213"/>
    </location>
</feature>
<organism evidence="8 9">
    <name type="scientific">Merluccius polli</name>
    <name type="common">Benguela hake</name>
    <name type="synonym">Merluccius cadenati</name>
    <dbReference type="NCBI Taxonomy" id="89951"/>
    <lineage>
        <taxon>Eukaryota</taxon>
        <taxon>Metazoa</taxon>
        <taxon>Chordata</taxon>
        <taxon>Craniata</taxon>
        <taxon>Vertebrata</taxon>
        <taxon>Euteleostomi</taxon>
        <taxon>Actinopterygii</taxon>
        <taxon>Neopterygii</taxon>
        <taxon>Teleostei</taxon>
        <taxon>Neoteleostei</taxon>
        <taxon>Acanthomorphata</taxon>
        <taxon>Zeiogadaria</taxon>
        <taxon>Gadariae</taxon>
        <taxon>Gadiformes</taxon>
        <taxon>Gadoidei</taxon>
        <taxon>Merlucciidae</taxon>
        <taxon>Merluccius</taxon>
    </lineage>
</organism>